<organism evidence="1 2">
    <name type="scientific">Bradyrhizobium zhanjiangense</name>
    <dbReference type="NCBI Taxonomy" id="1325107"/>
    <lineage>
        <taxon>Bacteria</taxon>
        <taxon>Pseudomonadati</taxon>
        <taxon>Pseudomonadota</taxon>
        <taxon>Alphaproteobacteria</taxon>
        <taxon>Hyphomicrobiales</taxon>
        <taxon>Nitrobacteraceae</taxon>
        <taxon>Bradyrhizobium</taxon>
    </lineage>
</organism>
<name>A0A4Q0S912_9BRAD</name>
<accession>A0A4Q0S912</accession>
<protein>
    <submittedName>
        <fullName evidence="1">Uncharacterized protein</fullName>
    </submittedName>
</protein>
<reference evidence="1 2" key="1">
    <citation type="submission" date="2015-04" db="EMBL/GenBank/DDBJ databases">
        <title>Comparative genomics of rhizobia nodulating Arachis hypogaea in China.</title>
        <authorList>
            <person name="Li Y."/>
        </authorList>
    </citation>
    <scope>NUCLEOTIDE SEQUENCE [LARGE SCALE GENOMIC DNA]</scope>
    <source>
        <strain evidence="1 2">CCBAU 51787</strain>
    </source>
</reference>
<evidence type="ECO:0000313" key="2">
    <source>
        <dbReference type="Proteomes" id="UP000290565"/>
    </source>
</evidence>
<dbReference type="EMBL" id="LBJM01000085">
    <property type="protein sequence ID" value="RXH33200.1"/>
    <property type="molecule type" value="Genomic_DNA"/>
</dbReference>
<gene>
    <name evidence="1" type="ORF">XH94_30425</name>
</gene>
<dbReference type="Proteomes" id="UP000290565">
    <property type="component" value="Unassembled WGS sequence"/>
</dbReference>
<evidence type="ECO:0000313" key="1">
    <source>
        <dbReference type="EMBL" id="RXH33200.1"/>
    </source>
</evidence>
<dbReference type="AlphaFoldDB" id="A0A4Q0S912"/>
<proteinExistence type="predicted"/>
<sequence>MTGSVMSAAVADAPAMSSLCVCLSDHAEQQQTGNYCNQLHHFARPFRMWKRIQAQPMRDNNL</sequence>
<comment type="caution">
    <text evidence="1">The sequence shown here is derived from an EMBL/GenBank/DDBJ whole genome shotgun (WGS) entry which is preliminary data.</text>
</comment>